<keyword evidence="2" id="KW-1003">Cell membrane</keyword>
<evidence type="ECO:0000256" key="5">
    <source>
        <dbReference type="ARBA" id="ARBA00023136"/>
    </source>
</evidence>
<evidence type="ECO:0000256" key="9">
    <source>
        <dbReference type="SAM" id="MobiDB-lite"/>
    </source>
</evidence>
<dbReference type="Pfam" id="PF07983">
    <property type="entry name" value="X8"/>
    <property type="match status" value="1"/>
</dbReference>
<dbReference type="InterPro" id="IPR012946">
    <property type="entry name" value="X8"/>
</dbReference>
<dbReference type="GO" id="GO:0009506">
    <property type="term" value="C:plasmodesma"/>
    <property type="evidence" value="ECO:0007669"/>
    <property type="project" value="UniProtKB-ARBA"/>
</dbReference>
<evidence type="ECO:0000313" key="11">
    <source>
        <dbReference type="EMBL" id="EPS62842.1"/>
    </source>
</evidence>
<dbReference type="PANTHER" id="PTHR31044:SF127">
    <property type="entry name" value="X8 DOMAIN-CONTAINING PROTEIN"/>
    <property type="match status" value="1"/>
</dbReference>
<keyword evidence="12" id="KW-1185">Reference proteome</keyword>
<feature type="compositionally biased region" description="Pro residues" evidence="9">
    <location>
        <begin position="94"/>
        <end position="121"/>
    </location>
</feature>
<reference evidence="11 12" key="1">
    <citation type="journal article" date="2013" name="BMC Genomics">
        <title>The miniature genome of a carnivorous plant Genlisea aurea contains a low number of genes and short non-coding sequences.</title>
        <authorList>
            <person name="Leushkin E.V."/>
            <person name="Sutormin R.A."/>
            <person name="Nabieva E.R."/>
            <person name="Penin A.A."/>
            <person name="Kondrashov A.S."/>
            <person name="Logacheva M.D."/>
        </authorList>
    </citation>
    <scope>NUCLEOTIDE SEQUENCE [LARGE SCALE GENOMIC DNA]</scope>
</reference>
<protein>
    <recommendedName>
        <fullName evidence="10">X8 domain-containing protein</fullName>
    </recommendedName>
</protein>
<dbReference type="Gene3D" id="1.20.58.1040">
    <property type="match status" value="1"/>
</dbReference>
<keyword evidence="7" id="KW-0325">Glycoprotein</keyword>
<evidence type="ECO:0000256" key="4">
    <source>
        <dbReference type="ARBA" id="ARBA00022729"/>
    </source>
</evidence>
<sequence length="121" mass="12636">RAWCVASPEASPTALQVALDYACGYGGADCSAIQPGGTCFDPNTVRDHASYAFNDYYQKNPTAMSCTFGGTAQLVKNDPSSGNCRYASATSPIQNPPATPTQNPPPAVPIQNPPIFPMAPP</sequence>
<keyword evidence="6" id="KW-1015">Disulfide bond</keyword>
<dbReference type="InterPro" id="IPR044788">
    <property type="entry name" value="X8_dom_prot"/>
</dbReference>
<dbReference type="GO" id="GO:0005886">
    <property type="term" value="C:plasma membrane"/>
    <property type="evidence" value="ECO:0007669"/>
    <property type="project" value="UniProtKB-SubCell"/>
</dbReference>
<evidence type="ECO:0000256" key="3">
    <source>
        <dbReference type="ARBA" id="ARBA00022622"/>
    </source>
</evidence>
<keyword evidence="3" id="KW-0336">GPI-anchor</keyword>
<keyword evidence="8" id="KW-0449">Lipoprotein</keyword>
<evidence type="ECO:0000259" key="10">
    <source>
        <dbReference type="SMART" id="SM00768"/>
    </source>
</evidence>
<evidence type="ECO:0000256" key="8">
    <source>
        <dbReference type="ARBA" id="ARBA00023288"/>
    </source>
</evidence>
<evidence type="ECO:0000313" key="12">
    <source>
        <dbReference type="Proteomes" id="UP000015453"/>
    </source>
</evidence>
<dbReference type="GO" id="GO:0098552">
    <property type="term" value="C:side of membrane"/>
    <property type="evidence" value="ECO:0007669"/>
    <property type="project" value="UniProtKB-KW"/>
</dbReference>
<organism evidence="11 12">
    <name type="scientific">Genlisea aurea</name>
    <dbReference type="NCBI Taxonomy" id="192259"/>
    <lineage>
        <taxon>Eukaryota</taxon>
        <taxon>Viridiplantae</taxon>
        <taxon>Streptophyta</taxon>
        <taxon>Embryophyta</taxon>
        <taxon>Tracheophyta</taxon>
        <taxon>Spermatophyta</taxon>
        <taxon>Magnoliopsida</taxon>
        <taxon>eudicotyledons</taxon>
        <taxon>Gunneridae</taxon>
        <taxon>Pentapetalae</taxon>
        <taxon>asterids</taxon>
        <taxon>lamiids</taxon>
        <taxon>Lamiales</taxon>
        <taxon>Lentibulariaceae</taxon>
        <taxon>Genlisea</taxon>
    </lineage>
</organism>
<evidence type="ECO:0000256" key="1">
    <source>
        <dbReference type="ARBA" id="ARBA00004609"/>
    </source>
</evidence>
<dbReference type="SMART" id="SM00768">
    <property type="entry name" value="X8"/>
    <property type="match status" value="1"/>
</dbReference>
<dbReference type="FunFam" id="1.20.58.1040:FF:000001">
    <property type="entry name" value="Glucan endo-1,3-beta-glucosidase 4"/>
    <property type="match status" value="1"/>
</dbReference>
<feature type="domain" description="X8" evidence="10">
    <location>
        <begin position="2"/>
        <end position="86"/>
    </location>
</feature>
<accession>S8DSU5</accession>
<keyword evidence="4" id="KW-0732">Signal</keyword>
<dbReference type="OrthoDB" id="1073427at2759"/>
<comment type="caution">
    <text evidence="11">The sequence shown here is derived from an EMBL/GenBank/DDBJ whole genome shotgun (WGS) entry which is preliminary data.</text>
</comment>
<evidence type="ECO:0000256" key="2">
    <source>
        <dbReference type="ARBA" id="ARBA00022475"/>
    </source>
</evidence>
<dbReference type="AlphaFoldDB" id="S8DSU5"/>
<feature type="non-terminal residue" evidence="11">
    <location>
        <position position="121"/>
    </location>
</feature>
<name>S8DSU5_9LAMI</name>
<feature type="non-terminal residue" evidence="11">
    <location>
        <position position="1"/>
    </location>
</feature>
<dbReference type="Proteomes" id="UP000015453">
    <property type="component" value="Unassembled WGS sequence"/>
</dbReference>
<evidence type="ECO:0000256" key="6">
    <source>
        <dbReference type="ARBA" id="ARBA00023157"/>
    </source>
</evidence>
<dbReference type="PANTHER" id="PTHR31044">
    <property type="entry name" value="BETA-1,3 GLUCANASE"/>
    <property type="match status" value="1"/>
</dbReference>
<keyword evidence="5" id="KW-0472">Membrane</keyword>
<dbReference type="EMBL" id="AUSU01005858">
    <property type="protein sequence ID" value="EPS62842.1"/>
    <property type="molecule type" value="Genomic_DNA"/>
</dbReference>
<feature type="region of interest" description="Disordered" evidence="9">
    <location>
        <begin position="85"/>
        <end position="121"/>
    </location>
</feature>
<gene>
    <name evidence="11" type="ORF">M569_11948</name>
</gene>
<evidence type="ECO:0000256" key="7">
    <source>
        <dbReference type="ARBA" id="ARBA00023180"/>
    </source>
</evidence>
<comment type="subcellular location">
    <subcellularLocation>
        <location evidence="1">Cell membrane</location>
        <topology evidence="1">Lipid-anchor</topology>
        <topology evidence="1">GPI-anchor</topology>
    </subcellularLocation>
</comment>
<proteinExistence type="predicted"/>